<sequence length="1015" mass="109823">MSPANELSRIPVANGGFGDPDLTPKPLRIYKREDHGTSTAGTVNSLLSLRESQTDRNLKALAPSKRSSTQVNSTLVDLSLKLAAPTSQWAQQNTFLQVQKQRQSDTNTVALAAPAKEPIGSPFNPPASSRDSCPTMGQLGSSSDASKATSVARPASTRASTIGTYRTANPLSPVHEVSSSLSASSALGGAQRRAVTNADAFYKNLEPFKSVPHHGLRKQRSSKNSLLSRMMSGLTNRTHVSHATSRGGIQYFSPALRDSYSSTATDGSAYQDSQDTFPTPPISKATSLTTAGSLDSYNSTEPKRFHVSHATSRGGNQCFLPALENSFSSTSTATDGSALRDALDAFPTPPISNATSPTTAESPNSRNSIESKGFNVNRATSWGGNQYFPPALRESAHQDARDDFPTPPIPDRTIPNSRNPIEPKRFRELCAPADAVLMGAELTLTPEYDHLSAEKGRSMLVSLDIKGSTNSTPIQDVWSQHTGLDVVVVLDNSLHTSPAALMASCETTRFLASILNAMTDRLAILCTSTTSGATSTVVRDLSQVKMHRIKTTLDAITSSSETPKTNWIDTIDCAKEILLESMLLDPDEEPLQDTFGHIFLLTPDADGLPFQSLAHEKLMFHIISPAGAPRMDQYSIHCNGWILRSLSGNEPQAVSTKKDLDATSVPNRLRDLIPQARSGKLLGHLTELVLEVSAGPDCTIEGVVGKVEFTRLHPGEIFTVLFELTVLPTPLQLSRTPTLPSEALLNTKDVLGQLAQRFGPTAPNILTARLTYKHSLLPAGTTCSVTTECRLKRHIPDSDHIPSPPNTSSLQARDCTVFVQKRLAYHLATHGSPTTALAALRNEFGDGFQFSPCPDYVDLLAKELKYQARIVERLEFDPSPKKSSAVHASNNPDENLSQGLLDAEGCKPQRRAISDIPTEELFKAKPALAVLSLKESREQLRTDEARRIWGDLRKMKRPPNQVVKGRSVSSPLDEAQGKYIRELAVRNKRSIGSDTLRSITSAGETLGKGLGAPWL</sequence>
<dbReference type="Proteomes" id="UP000664203">
    <property type="component" value="Unassembled WGS sequence"/>
</dbReference>
<feature type="region of interest" description="Disordered" evidence="1">
    <location>
        <begin position="1"/>
        <end position="26"/>
    </location>
</feature>
<dbReference type="AlphaFoldDB" id="A0A8H3EWQ9"/>
<organism evidence="2 3">
    <name type="scientific">Alectoria fallacina</name>
    <dbReference type="NCBI Taxonomy" id="1903189"/>
    <lineage>
        <taxon>Eukaryota</taxon>
        <taxon>Fungi</taxon>
        <taxon>Dikarya</taxon>
        <taxon>Ascomycota</taxon>
        <taxon>Pezizomycotina</taxon>
        <taxon>Lecanoromycetes</taxon>
        <taxon>OSLEUM clade</taxon>
        <taxon>Lecanoromycetidae</taxon>
        <taxon>Lecanorales</taxon>
        <taxon>Lecanorineae</taxon>
        <taxon>Parmeliaceae</taxon>
        <taxon>Alectoria</taxon>
    </lineage>
</organism>
<feature type="region of interest" description="Disordered" evidence="1">
    <location>
        <begin position="398"/>
        <end position="420"/>
    </location>
</feature>
<dbReference type="EMBL" id="CAJPDR010000041">
    <property type="protein sequence ID" value="CAF9910251.1"/>
    <property type="molecule type" value="Genomic_DNA"/>
</dbReference>
<reference evidence="2" key="1">
    <citation type="submission" date="2021-03" db="EMBL/GenBank/DDBJ databases">
        <authorList>
            <person name="Tagirdzhanova G."/>
        </authorList>
    </citation>
    <scope>NUCLEOTIDE SEQUENCE</scope>
</reference>
<keyword evidence="3" id="KW-1185">Reference proteome</keyword>
<feature type="region of interest" description="Disordered" evidence="1">
    <location>
        <begin position="116"/>
        <end position="159"/>
    </location>
</feature>
<feature type="compositionally biased region" description="Polar residues" evidence="1">
    <location>
        <begin position="262"/>
        <end position="277"/>
    </location>
</feature>
<gene>
    <name evidence="2" type="ORF">ALECFALPRED_006439</name>
</gene>
<feature type="compositionally biased region" description="Polar residues" evidence="1">
    <location>
        <begin position="138"/>
        <end position="149"/>
    </location>
</feature>
<feature type="compositionally biased region" description="Polar residues" evidence="1">
    <location>
        <begin position="351"/>
        <end position="370"/>
    </location>
</feature>
<evidence type="ECO:0000313" key="3">
    <source>
        <dbReference type="Proteomes" id="UP000664203"/>
    </source>
</evidence>
<feature type="region of interest" description="Disordered" evidence="1">
    <location>
        <begin position="879"/>
        <end position="900"/>
    </location>
</feature>
<feature type="region of interest" description="Disordered" evidence="1">
    <location>
        <begin position="262"/>
        <end position="288"/>
    </location>
</feature>
<evidence type="ECO:0000313" key="2">
    <source>
        <dbReference type="EMBL" id="CAF9910251.1"/>
    </source>
</evidence>
<feature type="compositionally biased region" description="Polar residues" evidence="1">
    <location>
        <begin position="886"/>
        <end position="898"/>
    </location>
</feature>
<comment type="caution">
    <text evidence="2">The sequence shown here is derived from an EMBL/GenBank/DDBJ whole genome shotgun (WGS) entry which is preliminary data.</text>
</comment>
<protein>
    <submittedName>
        <fullName evidence="2">Uncharacterized protein</fullName>
    </submittedName>
</protein>
<evidence type="ECO:0000256" key="1">
    <source>
        <dbReference type="SAM" id="MobiDB-lite"/>
    </source>
</evidence>
<proteinExistence type="predicted"/>
<feature type="region of interest" description="Disordered" evidence="1">
    <location>
        <begin position="342"/>
        <end position="371"/>
    </location>
</feature>
<accession>A0A8H3EWQ9</accession>
<name>A0A8H3EWQ9_9LECA</name>
<dbReference type="OrthoDB" id="5213862at2759"/>